<dbReference type="Pfam" id="PF14633">
    <property type="entry name" value="SH2_2"/>
    <property type="match status" value="1"/>
</dbReference>
<dbReference type="Pfam" id="PF14641">
    <property type="entry name" value="HTH_44"/>
    <property type="match status" value="1"/>
</dbReference>
<evidence type="ECO:0000256" key="9">
    <source>
        <dbReference type="ARBA" id="ARBA00093389"/>
    </source>
</evidence>
<dbReference type="FunFam" id="1.10.10.2740:FF:000002">
    <property type="entry name" value="Transcription elongation factor Spt6"/>
    <property type="match status" value="1"/>
</dbReference>
<dbReference type="SUPFAM" id="SSF55550">
    <property type="entry name" value="SH2 domain"/>
    <property type="match status" value="1"/>
</dbReference>
<dbReference type="GO" id="GO:0034728">
    <property type="term" value="P:nucleosome organization"/>
    <property type="evidence" value="ECO:0007669"/>
    <property type="project" value="TreeGrafter"/>
</dbReference>
<keyword evidence="15" id="KW-1185">Reference proteome</keyword>
<organism evidence="14 15">
    <name type="scientific">Zopfia rhizophila CBS 207.26</name>
    <dbReference type="NCBI Taxonomy" id="1314779"/>
    <lineage>
        <taxon>Eukaryota</taxon>
        <taxon>Fungi</taxon>
        <taxon>Dikarya</taxon>
        <taxon>Ascomycota</taxon>
        <taxon>Pezizomycotina</taxon>
        <taxon>Dothideomycetes</taxon>
        <taxon>Dothideomycetes incertae sedis</taxon>
        <taxon>Zopfiaceae</taxon>
        <taxon>Zopfia</taxon>
    </lineage>
</organism>
<dbReference type="OrthoDB" id="995477at2759"/>
<dbReference type="InterPro" id="IPR028083">
    <property type="entry name" value="Spt6_acidic_N_dom"/>
</dbReference>
<evidence type="ECO:0000256" key="11">
    <source>
        <dbReference type="SAM" id="MobiDB-lite"/>
    </source>
</evidence>
<dbReference type="InterPro" id="IPR041692">
    <property type="entry name" value="HHH_9"/>
</dbReference>
<dbReference type="PIRSF" id="PIRSF036947">
    <property type="entry name" value="Spt6"/>
    <property type="match status" value="1"/>
</dbReference>
<dbReference type="PANTHER" id="PTHR10145">
    <property type="entry name" value="TRANSCRIPTION ELONGATION FACTOR SPT6"/>
    <property type="match status" value="1"/>
</dbReference>
<dbReference type="Pfam" id="PF17674">
    <property type="entry name" value="HHH_9"/>
    <property type="match status" value="1"/>
</dbReference>
<evidence type="ECO:0000259" key="13">
    <source>
        <dbReference type="SMART" id="SM00316"/>
    </source>
</evidence>
<feature type="domain" description="SH2" evidence="12">
    <location>
        <begin position="1226"/>
        <end position="1315"/>
    </location>
</feature>
<evidence type="ECO:0000256" key="6">
    <source>
        <dbReference type="ARBA" id="ARBA00022999"/>
    </source>
</evidence>
<accession>A0A6A6D8H9</accession>
<dbReference type="SUPFAM" id="SSF53098">
    <property type="entry name" value="Ribonuclease H-like"/>
    <property type="match status" value="1"/>
</dbReference>
<dbReference type="InterPro" id="IPR023319">
    <property type="entry name" value="Tex-like_HTH_dom_sf"/>
</dbReference>
<dbReference type="InterPro" id="IPR036860">
    <property type="entry name" value="SH2_dom_sf"/>
</dbReference>
<dbReference type="Gene3D" id="1.10.10.2740">
    <property type="entry name" value="Spt6, Death-like domain"/>
    <property type="match status" value="1"/>
</dbReference>
<dbReference type="GO" id="GO:0140673">
    <property type="term" value="P:transcription elongation-coupled chromatin remodeling"/>
    <property type="evidence" value="ECO:0007669"/>
    <property type="project" value="InterPro"/>
</dbReference>
<dbReference type="Gene3D" id="3.30.505.10">
    <property type="entry name" value="SH2 domain"/>
    <property type="match status" value="2"/>
</dbReference>
<dbReference type="SMART" id="SM00252">
    <property type="entry name" value="SH2"/>
    <property type="match status" value="1"/>
</dbReference>
<comment type="similarity">
    <text evidence="3 10">Belongs to the SPT6 family.</text>
</comment>
<dbReference type="FunFam" id="3.30.420.140:FF:000007">
    <property type="entry name" value="Transcription elongation factor SPT6"/>
    <property type="match status" value="1"/>
</dbReference>
<dbReference type="InterPro" id="IPR037027">
    <property type="entry name" value="YqgF/RNaseH-like_dom_sf"/>
</dbReference>
<sequence>MANLFDNIAELGSEEEDEDYDEETGEARKKNSNGLNGQFEDSSEEEEEDDEDALKAEGQGFIADEDEEEEEDRVSRRKKKKRKNRERADEVLDEEDLDLIGVEFEPKESSQSKYKRLKRGHKDRSNRARGVDDIFSDDEDLIDDADDGRRGHRAGLADEFADFIEEDQFEDDIEDDHEVGQPGISIITSGLQAAGLDEGAEEDYRAAFGDGTDYDWALELQDAQDDEEMGDGRELQLQDVFEPSQLVDRMLTDEDNVIRETDIPERVQIARKPFKELDLPPSEIDARLGEESVWITQLIWPKKRLPRYFADPFQKAVRKVLEFLTVEDYEVPFIFTHRKDYLIHAPTDQQPDPDDPDAPPFDAKPERLLHQNDLWEIFELDLKYRALAEKRDALQKTYDNLRSVAPISDNVLEDLIHRAVTIEEIQELQDYLHFQYSAQMKDLRVMESEVNGTQKRAQNSRVFYDKIRASSVYSFVRSFGITVDSFAQNAEGIGRRQYIEDPTDRPDDLADSLVDPPEYSTGAQVLRSARAMFIQELVTSPRLRRFLRMNFYEKGMIDCIRTDKGLRKITEDHPYYEFKYLRRQGFHDLSGRPDLFLKMLKAEEEGLIVVKVRMSGYDDFRRKLYDHIVSDGISEVADAWNALRREVLDSALNKLEDVIAVGVKENLRAECEKELASRARENYYNKLDQAPYKPRGADLGTRPEVLALSNGKGMRGDAICWAHVDGDGRVMENGKFVEFRLGNRDRDIPDGKDVAAFVEVTRRRRPDVIAISGFAVETRKLYKDLQEIINQYDLRGPEYEDTDNDGVEKSDPLEVVMVNDEVARLYYNSARAAAEFPKYPPLTRYCIALARYMQNPLLEYASLGKDIVSIPFVPNQNLLPQDKLLERLETAMVDMVNLVGINLHEAWDDPYLSILLPYVCGLGPRKADKLKKAIQVNGDEILSRFDLIGVSESDNRELKAAMGPKVFQNCASFLYLPFDQSDETSDYLDNTRVHPEDYDLARKMVADAMEMDEEDVKAEVDEGGPSAVIRKMIRDDATEKIQDLILEEYASEIEKKLGNRKRATLETIRAELGMPYEEIRQTFSLMSGDEIFTMLTGETKESLAEGMVVPCQIKRTFSDHIDLKLECGIEGGVSESEYPEGVGGGGMEPRHVFQPHQTVRARIMYLNRKALSAQLSLREDLIRQPARKEFDRMPGEWDEQQEAEDKKAAEREKEVATGRAHRVVNHPLFFSFNSAQAEEYLGTKDPGEVVIRPSSKGLDHLAVTWKVADNSYQHIDVLEMGKATEYSLGKQLRVGKQVYSDLDELIVNHVEAMAKKITEMMRDDRFQKGSKETTEQWLKTYTEANPKRFMYAFCVMPKYPGYFWLCYRAGYQAKPGAWPVKVIPNAFELKGHAYPDMNALKNGFKLLFGSQNSMGGRPPAPAGGIRR</sequence>
<dbReference type="EMBL" id="ML994726">
    <property type="protein sequence ID" value="KAF2175727.1"/>
    <property type="molecule type" value="Genomic_DNA"/>
</dbReference>
<comment type="function">
    <text evidence="9">Histone H3-H4 chaperone that plays a role in maintenance of chromatin structure during RNA polymerase II transcription elongation thereby repressing transcription initiation from cryptic promoters. Mediates the reassembly of nucleosomes onto the promoters of at least a selected set of genes during repression; the nucleosome reassembly is essential for transcriptional repression. Essential for viability.</text>
</comment>
<keyword evidence="6" id="KW-0727">SH2 domain</keyword>
<evidence type="ECO:0000256" key="1">
    <source>
        <dbReference type="ARBA" id="ARBA00004123"/>
    </source>
</evidence>
<dbReference type="SMART" id="SM00316">
    <property type="entry name" value="S1"/>
    <property type="match status" value="1"/>
</dbReference>
<comment type="subcellular location">
    <subcellularLocation>
        <location evidence="2">Chromosome</location>
    </subcellularLocation>
    <subcellularLocation>
        <location evidence="1 10">Nucleus</location>
    </subcellularLocation>
</comment>
<dbReference type="InterPro" id="IPR028231">
    <property type="entry name" value="Spt6_YqgF"/>
</dbReference>
<dbReference type="Proteomes" id="UP000800200">
    <property type="component" value="Unassembled WGS sequence"/>
</dbReference>
<evidence type="ECO:0000256" key="5">
    <source>
        <dbReference type="ARBA" id="ARBA00022454"/>
    </source>
</evidence>
<dbReference type="InterPro" id="IPR023323">
    <property type="entry name" value="Tex-like_dom_sf"/>
</dbReference>
<dbReference type="InterPro" id="IPR017072">
    <property type="entry name" value="TF_Spt6"/>
</dbReference>
<evidence type="ECO:0000256" key="7">
    <source>
        <dbReference type="ARBA" id="ARBA00023163"/>
    </source>
</evidence>
<gene>
    <name evidence="14" type="ORF">K469DRAFT_646624</name>
</gene>
<comment type="function">
    <text evidence="10">Plays a role in maintenance of chromatin structure during RNA polymerase II transcription elongation thereby repressing transcription initiation from cryptic promoters. Mediates the reassembly of nucleosomes onto the promoters of at least a selected set of genes during repression; the nucleosome reassembly is essential for transcriptional repression.</text>
</comment>
<dbReference type="Pfam" id="PF14632">
    <property type="entry name" value="SPT6_acidic"/>
    <property type="match status" value="1"/>
</dbReference>
<dbReference type="InterPro" id="IPR010994">
    <property type="entry name" value="RuvA_2-like"/>
</dbReference>
<protein>
    <recommendedName>
        <fullName evidence="4 10">Transcription elongation factor Spt6</fullName>
    </recommendedName>
</protein>
<dbReference type="GO" id="GO:0003677">
    <property type="term" value="F:DNA binding"/>
    <property type="evidence" value="ECO:0007669"/>
    <property type="project" value="InterPro"/>
</dbReference>
<dbReference type="GO" id="GO:0003746">
    <property type="term" value="F:translation elongation factor activity"/>
    <property type="evidence" value="ECO:0007669"/>
    <property type="project" value="UniProtKB-KW"/>
</dbReference>
<evidence type="ECO:0000256" key="10">
    <source>
        <dbReference type="PIRNR" id="PIRNR036947"/>
    </source>
</evidence>
<dbReference type="InterPro" id="IPR042066">
    <property type="entry name" value="Spt6_death-like"/>
</dbReference>
<dbReference type="FunFam" id="3.30.505.10:FF:000056">
    <property type="entry name" value="Transcription elongation factor Spt6"/>
    <property type="match status" value="1"/>
</dbReference>
<name>A0A6A6D8H9_9PEZI</name>
<dbReference type="CDD" id="cd09918">
    <property type="entry name" value="SH2_Nterm_SPT6_like"/>
    <property type="match status" value="1"/>
</dbReference>
<dbReference type="Pfam" id="PF14635">
    <property type="entry name" value="HHH_7"/>
    <property type="match status" value="1"/>
</dbReference>
<evidence type="ECO:0000256" key="8">
    <source>
        <dbReference type="ARBA" id="ARBA00023242"/>
    </source>
</evidence>
<dbReference type="InterPro" id="IPR000980">
    <property type="entry name" value="SH2"/>
</dbReference>
<evidence type="ECO:0000256" key="4">
    <source>
        <dbReference type="ARBA" id="ARBA00020248"/>
    </source>
</evidence>
<proteinExistence type="inferred from homology"/>
<evidence type="ECO:0000259" key="12">
    <source>
        <dbReference type="SMART" id="SM00252"/>
    </source>
</evidence>
<dbReference type="InterPro" id="IPR035420">
    <property type="entry name" value="Spt6_SH2"/>
</dbReference>
<evidence type="ECO:0000256" key="2">
    <source>
        <dbReference type="ARBA" id="ARBA00004286"/>
    </source>
</evidence>
<dbReference type="SUPFAM" id="SSF47781">
    <property type="entry name" value="RuvA domain 2-like"/>
    <property type="match status" value="2"/>
</dbReference>
<dbReference type="InterPro" id="IPR012337">
    <property type="entry name" value="RNaseH-like_sf"/>
</dbReference>
<feature type="compositionally biased region" description="Acidic residues" evidence="11">
    <location>
        <begin position="63"/>
        <end position="72"/>
    </location>
</feature>
<keyword evidence="8 10" id="KW-0539">Nucleus</keyword>
<keyword evidence="5" id="KW-0158">Chromosome</keyword>
<dbReference type="Pfam" id="PF22706">
    <property type="entry name" value="Tex_central_region"/>
    <property type="match status" value="1"/>
</dbReference>
<dbReference type="Gene3D" id="1.10.150.850">
    <property type="entry name" value="Spt6, helix-hairpin-helix domain"/>
    <property type="match status" value="1"/>
</dbReference>
<dbReference type="GO" id="GO:0008023">
    <property type="term" value="C:transcription elongation factor complex"/>
    <property type="evidence" value="ECO:0007669"/>
    <property type="project" value="TreeGrafter"/>
</dbReference>
<feature type="compositionally biased region" description="Basic and acidic residues" evidence="11">
    <location>
        <begin position="123"/>
        <end position="132"/>
    </location>
</feature>
<reference evidence="14" key="1">
    <citation type="journal article" date="2020" name="Stud. Mycol.">
        <title>101 Dothideomycetes genomes: a test case for predicting lifestyles and emergence of pathogens.</title>
        <authorList>
            <person name="Haridas S."/>
            <person name="Albert R."/>
            <person name="Binder M."/>
            <person name="Bloem J."/>
            <person name="Labutti K."/>
            <person name="Salamov A."/>
            <person name="Andreopoulos B."/>
            <person name="Baker S."/>
            <person name="Barry K."/>
            <person name="Bills G."/>
            <person name="Bluhm B."/>
            <person name="Cannon C."/>
            <person name="Castanera R."/>
            <person name="Culley D."/>
            <person name="Daum C."/>
            <person name="Ezra D."/>
            <person name="Gonzalez J."/>
            <person name="Henrissat B."/>
            <person name="Kuo A."/>
            <person name="Liang C."/>
            <person name="Lipzen A."/>
            <person name="Lutzoni F."/>
            <person name="Magnuson J."/>
            <person name="Mondo S."/>
            <person name="Nolan M."/>
            <person name="Ohm R."/>
            <person name="Pangilinan J."/>
            <person name="Park H.-J."/>
            <person name="Ramirez L."/>
            <person name="Alfaro M."/>
            <person name="Sun H."/>
            <person name="Tritt A."/>
            <person name="Yoshinaga Y."/>
            <person name="Zwiers L.-H."/>
            <person name="Turgeon B."/>
            <person name="Goodwin S."/>
            <person name="Spatafora J."/>
            <person name="Crous P."/>
            <person name="Grigoriev I."/>
        </authorList>
    </citation>
    <scope>NUCLEOTIDE SEQUENCE</scope>
    <source>
        <strain evidence="14">CBS 207.26</strain>
    </source>
</reference>
<dbReference type="InterPro" id="IPR055179">
    <property type="entry name" value="Tex-like_central_region"/>
</dbReference>
<keyword evidence="14" id="KW-0648">Protein biosynthesis</keyword>
<dbReference type="Pfam" id="PF21710">
    <property type="entry name" value="Spt6_S1"/>
    <property type="match status" value="1"/>
</dbReference>
<dbReference type="InterPro" id="IPR035018">
    <property type="entry name" value="Spt6_SH2_C"/>
</dbReference>
<evidence type="ECO:0000256" key="3">
    <source>
        <dbReference type="ARBA" id="ARBA00009253"/>
    </source>
</evidence>
<feature type="compositionally biased region" description="Acidic residues" evidence="11">
    <location>
        <begin position="41"/>
        <end position="52"/>
    </location>
</feature>
<dbReference type="InterPro" id="IPR049540">
    <property type="entry name" value="Spt6-like_S1"/>
</dbReference>
<dbReference type="GO" id="GO:0042393">
    <property type="term" value="F:histone binding"/>
    <property type="evidence" value="ECO:0007669"/>
    <property type="project" value="TreeGrafter"/>
</dbReference>
<dbReference type="PANTHER" id="PTHR10145:SF6">
    <property type="entry name" value="TRANSCRIPTION ELONGATION FACTOR SPT6"/>
    <property type="match status" value="1"/>
</dbReference>
<dbReference type="CDD" id="cd09928">
    <property type="entry name" value="SH2_Cterm_SPT6_like"/>
    <property type="match status" value="1"/>
</dbReference>
<dbReference type="Gene3D" id="1.10.10.650">
    <property type="entry name" value="RuvA domain 2-like"/>
    <property type="match status" value="1"/>
</dbReference>
<feature type="compositionally biased region" description="Acidic residues" evidence="11">
    <location>
        <begin position="12"/>
        <end position="24"/>
    </location>
</feature>
<evidence type="ECO:0000313" key="14">
    <source>
        <dbReference type="EMBL" id="KAF2175727.1"/>
    </source>
</evidence>
<dbReference type="InterPro" id="IPR032706">
    <property type="entry name" value="Spt6_HHH"/>
</dbReference>
<feature type="domain" description="S1 motif" evidence="13">
    <location>
        <begin position="1104"/>
        <end position="1178"/>
    </location>
</feature>
<feature type="compositionally biased region" description="Basic residues" evidence="11">
    <location>
        <begin position="113"/>
        <end position="122"/>
    </location>
</feature>
<dbReference type="InterPro" id="IPR028088">
    <property type="entry name" value="Spt6_HTH_DNA-bd_dom"/>
</dbReference>
<keyword evidence="7 10" id="KW-0804">Transcription</keyword>
<feature type="region of interest" description="Disordered" evidence="11">
    <location>
        <begin position="1"/>
        <end position="132"/>
    </location>
</feature>
<dbReference type="Pfam" id="PF14639">
    <property type="entry name" value="YqgF"/>
    <property type="match status" value="1"/>
</dbReference>
<keyword evidence="14" id="KW-0251">Elongation factor</keyword>
<dbReference type="InterPro" id="IPR003029">
    <property type="entry name" value="S1_domain"/>
</dbReference>
<dbReference type="Gene3D" id="1.10.3500.10">
    <property type="entry name" value="Tex N-terminal region-like"/>
    <property type="match status" value="1"/>
</dbReference>
<feature type="compositionally biased region" description="Basic and acidic residues" evidence="11">
    <location>
        <begin position="1203"/>
        <end position="1212"/>
    </location>
</feature>
<dbReference type="GO" id="GO:0005694">
    <property type="term" value="C:chromosome"/>
    <property type="evidence" value="ECO:0007669"/>
    <property type="project" value="UniProtKB-SubCell"/>
</dbReference>
<feature type="region of interest" description="Disordered" evidence="11">
    <location>
        <begin position="1188"/>
        <end position="1212"/>
    </location>
</feature>
<dbReference type="InterPro" id="IPR035019">
    <property type="entry name" value="Spt6_SH2_N"/>
</dbReference>
<dbReference type="Gene3D" id="3.30.420.140">
    <property type="entry name" value="YqgF/RNase H-like domain"/>
    <property type="match status" value="1"/>
</dbReference>
<dbReference type="GO" id="GO:0031491">
    <property type="term" value="F:nucleosome binding"/>
    <property type="evidence" value="ECO:0007669"/>
    <property type="project" value="TreeGrafter"/>
</dbReference>
<dbReference type="SUPFAM" id="SSF158832">
    <property type="entry name" value="Tex N-terminal region-like"/>
    <property type="match status" value="1"/>
</dbReference>
<feature type="compositionally biased region" description="Basic residues" evidence="11">
    <location>
        <begin position="75"/>
        <end position="85"/>
    </location>
</feature>
<evidence type="ECO:0000313" key="15">
    <source>
        <dbReference type="Proteomes" id="UP000800200"/>
    </source>
</evidence>